<protein>
    <submittedName>
        <fullName evidence="2">Unnamed protein product</fullName>
    </submittedName>
</protein>
<dbReference type="EMBL" id="BSXT01002945">
    <property type="protein sequence ID" value="GMF51757.1"/>
    <property type="molecule type" value="Genomic_DNA"/>
</dbReference>
<evidence type="ECO:0000256" key="1">
    <source>
        <dbReference type="SAM" id="MobiDB-lite"/>
    </source>
</evidence>
<comment type="caution">
    <text evidence="2">The sequence shown here is derived from an EMBL/GenBank/DDBJ whole genome shotgun (WGS) entry which is preliminary data.</text>
</comment>
<accession>A0A9W7D507</accession>
<dbReference type="AlphaFoldDB" id="A0A9W7D507"/>
<evidence type="ECO:0000313" key="3">
    <source>
        <dbReference type="Proteomes" id="UP001165121"/>
    </source>
</evidence>
<proteinExistence type="predicted"/>
<sequence>MSQSSSQPTSAAVVQDASPGPSSPPVAETDTSALSQSPHEDTTAEEGESEDSLWNSDFQPCGDGFTEPISQLSQISQASHWSELSSTSNLDAIINFLETQDTSETNR</sequence>
<dbReference type="Proteomes" id="UP001165121">
    <property type="component" value="Unassembled WGS sequence"/>
</dbReference>
<reference evidence="2" key="1">
    <citation type="submission" date="2023-04" db="EMBL/GenBank/DDBJ databases">
        <title>Phytophthora fragariaefolia NBRC 109709.</title>
        <authorList>
            <person name="Ichikawa N."/>
            <person name="Sato H."/>
            <person name="Tonouchi N."/>
        </authorList>
    </citation>
    <scope>NUCLEOTIDE SEQUENCE</scope>
    <source>
        <strain evidence="2">NBRC 109709</strain>
    </source>
</reference>
<feature type="region of interest" description="Disordered" evidence="1">
    <location>
        <begin position="1"/>
        <end position="68"/>
    </location>
</feature>
<feature type="compositionally biased region" description="Polar residues" evidence="1">
    <location>
        <begin position="1"/>
        <end position="12"/>
    </location>
</feature>
<evidence type="ECO:0000313" key="2">
    <source>
        <dbReference type="EMBL" id="GMF51757.1"/>
    </source>
</evidence>
<name>A0A9W7D507_9STRA</name>
<organism evidence="2 3">
    <name type="scientific">Phytophthora fragariaefolia</name>
    <dbReference type="NCBI Taxonomy" id="1490495"/>
    <lineage>
        <taxon>Eukaryota</taxon>
        <taxon>Sar</taxon>
        <taxon>Stramenopiles</taxon>
        <taxon>Oomycota</taxon>
        <taxon>Peronosporomycetes</taxon>
        <taxon>Peronosporales</taxon>
        <taxon>Peronosporaceae</taxon>
        <taxon>Phytophthora</taxon>
    </lineage>
</organism>
<gene>
    <name evidence="2" type="ORF">Pfra01_002102800</name>
</gene>
<keyword evidence="3" id="KW-1185">Reference proteome</keyword>
<dbReference type="OrthoDB" id="447842at2759"/>